<evidence type="ECO:0000313" key="3">
    <source>
        <dbReference type="Proteomes" id="UP000683428"/>
    </source>
</evidence>
<reference evidence="2" key="1">
    <citation type="submission" date="2020-11" db="EMBL/GenBank/DDBJ databases">
        <title>Azospira inquinata sp. nov.</title>
        <authorList>
            <person name="Moe W.M."/>
            <person name="Mikes M.C."/>
        </authorList>
    </citation>
    <scope>NUCLEOTIDE SEQUENCE</scope>
    <source>
        <strain evidence="2">Azo-3</strain>
    </source>
</reference>
<proteinExistence type="predicted"/>
<keyword evidence="3" id="KW-1185">Reference proteome</keyword>
<accession>A0A975SNM9</accession>
<dbReference type="EMBL" id="CP064782">
    <property type="protein sequence ID" value="QWT49598.1"/>
    <property type="molecule type" value="Genomic_DNA"/>
</dbReference>
<dbReference type="RefSeq" id="WP_216126425.1">
    <property type="nucleotide sequence ID" value="NZ_CP064782.1"/>
</dbReference>
<dbReference type="AlphaFoldDB" id="A0A975SNM9"/>
<sequence>MPLPPALQPETGKPSEKPASTPAARPHPDGTSSTSQLAPRPGLLDVHYYPVAETNPQPLVQELVPLEFKDLGQYQEGGKLILDIWISQFGGVDDVTVESSELPPAFLNHVRQAFLGARFSPGYKDGEVVNCVMRIEVNYAELLRLVPVRPISQNAGEHLAPQH</sequence>
<dbReference type="Proteomes" id="UP000683428">
    <property type="component" value="Chromosome"/>
</dbReference>
<evidence type="ECO:0000313" key="2">
    <source>
        <dbReference type="EMBL" id="QWT49598.1"/>
    </source>
</evidence>
<protein>
    <recommendedName>
        <fullName evidence="4">TonB C-terminal domain-containing protein</fullName>
    </recommendedName>
</protein>
<gene>
    <name evidence="2" type="ORF">Azoinq_03015</name>
</gene>
<name>A0A975SNM9_9RHOO</name>
<evidence type="ECO:0000256" key="1">
    <source>
        <dbReference type="SAM" id="MobiDB-lite"/>
    </source>
</evidence>
<evidence type="ECO:0008006" key="4">
    <source>
        <dbReference type="Google" id="ProtNLM"/>
    </source>
</evidence>
<feature type="region of interest" description="Disordered" evidence="1">
    <location>
        <begin position="1"/>
        <end position="40"/>
    </location>
</feature>
<dbReference type="KEGG" id="aiq:Azoinq_03015"/>
<organism evidence="2 3">
    <name type="scientific">Azospira inquinata</name>
    <dbReference type="NCBI Taxonomy" id="2785627"/>
    <lineage>
        <taxon>Bacteria</taxon>
        <taxon>Pseudomonadati</taxon>
        <taxon>Pseudomonadota</taxon>
        <taxon>Betaproteobacteria</taxon>
        <taxon>Rhodocyclales</taxon>
        <taxon>Rhodocyclaceae</taxon>
        <taxon>Azospira</taxon>
    </lineage>
</organism>